<evidence type="ECO:0000313" key="2">
    <source>
        <dbReference type="EMBL" id="MEL4457018.1"/>
    </source>
</evidence>
<accession>A0ABU9L4I7</accession>
<sequence>MIKDLIVIAILFISTLSFSQTTNSSPYSLFGIGDQANLKTVEEIAMGQMGGALNSEYQLSFTNPASYGSLNYTTYVFSGGNKTNFVDDGQSNQTSSAAALSYIALGIPIRGNQGLVMGLQLNTAVGYSLIDQAFDNEGNLTQIDSYFGNGGTNRVFLGYGYRFPFNLSLGAELAYVFGNIDKNVLNRRNNIQLATRNLTDSNVKGTSLKIGAHYETKISEDLSLKFGLAADLESTLKEKGTDQLYSVVNVEDGSGFPVDTLSSSQFSSTITSPLKTAISAGIGENNKWFVGAEYTFQNPLEFTGGIYEDIDFYRYDKFTNISVGGFYTPKINSLGNYFQRMTYRAGFNFQQTGLVVDETEINEYGISFGVSLPMGLKISNVNLGIELGKRGTTDNNLIEEQFFNFRLSLSLNDKWFRKQKIY</sequence>
<evidence type="ECO:0000313" key="3">
    <source>
        <dbReference type="Proteomes" id="UP001474120"/>
    </source>
</evidence>
<evidence type="ECO:0000256" key="1">
    <source>
        <dbReference type="SAM" id="SignalP"/>
    </source>
</evidence>
<name>A0ABU9L4I7_9FLAO</name>
<proteinExistence type="predicted"/>
<evidence type="ECO:0008006" key="4">
    <source>
        <dbReference type="Google" id="ProtNLM"/>
    </source>
</evidence>
<dbReference type="Gene3D" id="2.40.160.60">
    <property type="entry name" value="Outer membrane protein transport protein (OMPP1/FadL/TodX)"/>
    <property type="match status" value="1"/>
</dbReference>
<feature type="chain" id="PRO_5046592068" description="Long-chain fatty acid transport protein" evidence="1">
    <location>
        <begin position="20"/>
        <end position="422"/>
    </location>
</feature>
<protein>
    <recommendedName>
        <fullName evidence="4">Long-chain fatty acid transport protein</fullName>
    </recommendedName>
</protein>
<keyword evidence="3" id="KW-1185">Reference proteome</keyword>
<reference evidence="2 3" key="1">
    <citation type="submission" date="2024-04" db="EMBL/GenBank/DDBJ databases">
        <title>whole genome sequencing of Lutimonas vermicola strain IMCC1616.</title>
        <authorList>
            <person name="Bae S.S."/>
        </authorList>
    </citation>
    <scope>NUCLEOTIDE SEQUENCE [LARGE SCALE GENOMIC DNA]</scope>
    <source>
        <strain evidence="2 3">IMCC1616</strain>
    </source>
</reference>
<gene>
    <name evidence="2" type="ORF">AABB81_14000</name>
</gene>
<comment type="caution">
    <text evidence="2">The sequence shown here is derived from an EMBL/GenBank/DDBJ whole genome shotgun (WGS) entry which is preliminary data.</text>
</comment>
<dbReference type="EMBL" id="JBCDNA010000003">
    <property type="protein sequence ID" value="MEL4457018.1"/>
    <property type="molecule type" value="Genomic_DNA"/>
</dbReference>
<organism evidence="2 3">
    <name type="scientific">Lutimonas vermicola</name>
    <dbReference type="NCBI Taxonomy" id="414288"/>
    <lineage>
        <taxon>Bacteria</taxon>
        <taxon>Pseudomonadati</taxon>
        <taxon>Bacteroidota</taxon>
        <taxon>Flavobacteriia</taxon>
        <taxon>Flavobacteriales</taxon>
        <taxon>Flavobacteriaceae</taxon>
        <taxon>Lutimonas</taxon>
    </lineage>
</organism>
<keyword evidence="1" id="KW-0732">Signal</keyword>
<dbReference type="RefSeq" id="WP_342161179.1">
    <property type="nucleotide sequence ID" value="NZ_JBCDNA010000003.1"/>
</dbReference>
<dbReference type="Proteomes" id="UP001474120">
    <property type="component" value="Unassembled WGS sequence"/>
</dbReference>
<feature type="signal peptide" evidence="1">
    <location>
        <begin position="1"/>
        <end position="19"/>
    </location>
</feature>